<dbReference type="PANTHER" id="PTHR42729:SF1">
    <property type="entry name" value="OLIGO_DIPEPTIDE TRANSPORT, PERMEASE PROTEIN (DPPC-2)"/>
    <property type="match status" value="1"/>
</dbReference>
<feature type="transmembrane region" description="Helical" evidence="5">
    <location>
        <begin position="6"/>
        <end position="29"/>
    </location>
</feature>
<name>A0A1E5XW38_9HYPH</name>
<keyword evidence="4 5" id="KW-0472">Membrane</keyword>
<dbReference type="PROSITE" id="PS50928">
    <property type="entry name" value="ABC_TM1"/>
    <property type="match status" value="1"/>
</dbReference>
<gene>
    <name evidence="7" type="ORF">VW23_009795</name>
</gene>
<dbReference type="Gene3D" id="1.10.3720.10">
    <property type="entry name" value="MetI-like"/>
    <property type="match status" value="1"/>
</dbReference>
<feature type="transmembrane region" description="Helical" evidence="5">
    <location>
        <begin position="210"/>
        <end position="231"/>
    </location>
</feature>
<evidence type="ECO:0000256" key="2">
    <source>
        <dbReference type="ARBA" id="ARBA00022692"/>
    </source>
</evidence>
<dbReference type="GO" id="GO:0005886">
    <property type="term" value="C:plasma membrane"/>
    <property type="evidence" value="ECO:0007669"/>
    <property type="project" value="UniProtKB-SubCell"/>
</dbReference>
<dbReference type="GO" id="GO:0055085">
    <property type="term" value="P:transmembrane transport"/>
    <property type="evidence" value="ECO:0007669"/>
    <property type="project" value="InterPro"/>
</dbReference>
<dbReference type="InterPro" id="IPR000515">
    <property type="entry name" value="MetI-like"/>
</dbReference>
<keyword evidence="2 5" id="KW-0812">Transmembrane</keyword>
<protein>
    <recommendedName>
        <fullName evidence="6">ABC transmembrane type-1 domain-containing protein</fullName>
    </recommendedName>
</protein>
<reference evidence="7 8" key="1">
    <citation type="journal article" date="2015" name="Genome Announc.">
        <title>Genome Assemblies of Three Soil-Associated Devosia species: D. insulae, D. limi, and D. soli.</title>
        <authorList>
            <person name="Hassan Y.I."/>
            <person name="Lepp D."/>
            <person name="Zhou T."/>
        </authorList>
    </citation>
    <scope>NUCLEOTIDE SEQUENCE [LARGE SCALE GENOMIC DNA]</scope>
    <source>
        <strain evidence="7 8">DS-56</strain>
    </source>
</reference>
<dbReference type="InterPro" id="IPR035906">
    <property type="entry name" value="MetI-like_sf"/>
</dbReference>
<evidence type="ECO:0000256" key="4">
    <source>
        <dbReference type="ARBA" id="ARBA00023136"/>
    </source>
</evidence>
<dbReference type="Pfam" id="PF00528">
    <property type="entry name" value="BPD_transp_1"/>
    <property type="match status" value="1"/>
</dbReference>
<evidence type="ECO:0000256" key="3">
    <source>
        <dbReference type="ARBA" id="ARBA00022989"/>
    </source>
</evidence>
<comment type="subcellular location">
    <subcellularLocation>
        <location evidence="1 5">Cell membrane</location>
        <topology evidence="1 5">Multi-pass membrane protein</topology>
    </subcellularLocation>
</comment>
<dbReference type="SUPFAM" id="SSF161098">
    <property type="entry name" value="MetI-like"/>
    <property type="match status" value="1"/>
</dbReference>
<evidence type="ECO:0000259" key="6">
    <source>
        <dbReference type="PROSITE" id="PS50928"/>
    </source>
</evidence>
<dbReference type="EMBL" id="LAJE02000054">
    <property type="protein sequence ID" value="OEO32799.1"/>
    <property type="molecule type" value="Genomic_DNA"/>
</dbReference>
<proteinExistence type="inferred from homology"/>
<feature type="transmembrane region" description="Helical" evidence="5">
    <location>
        <begin position="75"/>
        <end position="97"/>
    </location>
</feature>
<dbReference type="PANTHER" id="PTHR42729">
    <property type="entry name" value="OLIGO/DIPEPTIDE TRANSPORT, PERMEASE PROTEIN (DPPC-2)"/>
    <property type="match status" value="1"/>
</dbReference>
<feature type="transmembrane region" description="Helical" evidence="5">
    <location>
        <begin position="50"/>
        <end position="69"/>
    </location>
</feature>
<dbReference type="AlphaFoldDB" id="A0A1E5XW38"/>
<comment type="caution">
    <text evidence="7">The sequence shown here is derived from an EMBL/GenBank/DDBJ whole genome shotgun (WGS) entry which is preliminary data.</text>
</comment>
<accession>A0A1E5XW38</accession>
<feature type="transmembrane region" description="Helical" evidence="5">
    <location>
        <begin position="134"/>
        <end position="153"/>
    </location>
</feature>
<organism evidence="7 8">
    <name type="scientific">Devosia insulae DS-56</name>
    <dbReference type="NCBI Taxonomy" id="1116389"/>
    <lineage>
        <taxon>Bacteria</taxon>
        <taxon>Pseudomonadati</taxon>
        <taxon>Pseudomonadota</taxon>
        <taxon>Alphaproteobacteria</taxon>
        <taxon>Hyphomicrobiales</taxon>
        <taxon>Devosiaceae</taxon>
        <taxon>Devosia</taxon>
    </lineage>
</organism>
<dbReference type="Proteomes" id="UP000095463">
    <property type="component" value="Unassembled WGS sequence"/>
</dbReference>
<evidence type="ECO:0000313" key="7">
    <source>
        <dbReference type="EMBL" id="OEO32799.1"/>
    </source>
</evidence>
<feature type="transmembrane region" description="Helical" evidence="5">
    <location>
        <begin position="243"/>
        <end position="269"/>
    </location>
</feature>
<sequence>MLWLLNARLAIGLSLITIFIVGSIVLPFFSPADPSLQATYLKNMPMSGEHLLGTNAIGQDIFWFLVFAIRNSLILGVLVGVGVTIISTAVGLSAGYIGGNYERVVMLVVDSFITIPLLPILIILGAVIRGNSSFLTVGLIIVVFGWAWGARTIRSMALSLREREFINMARFSGANTFNILTREIFPYVSAYMVVGFINTILFAVNTEATLAVIGLSKVEVPTLGSIIFWALNYNALFTGNYPWLVAPIVASILLFLGLFLTSTGFNAAFANKRGVA</sequence>
<keyword evidence="8" id="KW-1185">Reference proteome</keyword>
<feature type="transmembrane region" description="Helical" evidence="5">
    <location>
        <begin position="104"/>
        <end position="128"/>
    </location>
</feature>
<feature type="domain" description="ABC transmembrane type-1" evidence="6">
    <location>
        <begin position="73"/>
        <end position="262"/>
    </location>
</feature>
<evidence type="ECO:0000313" key="8">
    <source>
        <dbReference type="Proteomes" id="UP000095463"/>
    </source>
</evidence>
<dbReference type="CDD" id="cd06261">
    <property type="entry name" value="TM_PBP2"/>
    <property type="match status" value="1"/>
</dbReference>
<comment type="similarity">
    <text evidence="5">Belongs to the binding-protein-dependent transport system permease family.</text>
</comment>
<evidence type="ECO:0000256" key="1">
    <source>
        <dbReference type="ARBA" id="ARBA00004651"/>
    </source>
</evidence>
<feature type="transmembrane region" description="Helical" evidence="5">
    <location>
        <begin position="184"/>
        <end position="204"/>
    </location>
</feature>
<keyword evidence="3 5" id="KW-1133">Transmembrane helix</keyword>
<evidence type="ECO:0000256" key="5">
    <source>
        <dbReference type="RuleBase" id="RU363032"/>
    </source>
</evidence>
<keyword evidence="5" id="KW-0813">Transport</keyword>